<dbReference type="GeneID" id="108078682"/>
<evidence type="ECO:0000256" key="6">
    <source>
        <dbReference type="ARBA" id="ARBA00023145"/>
    </source>
</evidence>
<evidence type="ECO:0000256" key="2">
    <source>
        <dbReference type="ARBA" id="ARBA00022670"/>
    </source>
</evidence>
<evidence type="ECO:0000259" key="9">
    <source>
        <dbReference type="PROSITE" id="PS50240"/>
    </source>
</evidence>
<reference evidence="11" key="1">
    <citation type="submission" date="2025-08" db="UniProtKB">
        <authorList>
            <consortium name="RefSeq"/>
        </authorList>
    </citation>
    <scope>IDENTIFICATION</scope>
    <source>
        <strain evidence="11">14028-0561.14</strain>
        <tissue evidence="11">Whole fly</tissue>
    </source>
</reference>
<dbReference type="SMART" id="SM00020">
    <property type="entry name" value="Tryp_SPc"/>
    <property type="match status" value="1"/>
</dbReference>
<evidence type="ECO:0000256" key="8">
    <source>
        <dbReference type="RuleBase" id="RU363034"/>
    </source>
</evidence>
<dbReference type="PANTHER" id="PTHR24276:SF96">
    <property type="entry name" value="PEPTIDASE S1 DOMAIN-CONTAINING PROTEIN"/>
    <property type="match status" value="1"/>
</dbReference>
<evidence type="ECO:0000256" key="7">
    <source>
        <dbReference type="ARBA" id="ARBA00023157"/>
    </source>
</evidence>
<dbReference type="InterPro" id="IPR018114">
    <property type="entry name" value="TRYPSIN_HIS"/>
</dbReference>
<name>A0A6P4IGN5_DROKI</name>
<feature type="domain" description="Peptidase S1" evidence="9">
    <location>
        <begin position="74"/>
        <end position="299"/>
    </location>
</feature>
<proteinExistence type="inferred from homology"/>
<dbReference type="OrthoDB" id="6380398at2759"/>
<dbReference type="AlphaFoldDB" id="A0A6P4IGN5"/>
<evidence type="ECO:0000256" key="1">
    <source>
        <dbReference type="ARBA" id="ARBA00007664"/>
    </source>
</evidence>
<evidence type="ECO:0000256" key="5">
    <source>
        <dbReference type="ARBA" id="ARBA00022825"/>
    </source>
</evidence>
<evidence type="ECO:0000256" key="4">
    <source>
        <dbReference type="ARBA" id="ARBA00022801"/>
    </source>
</evidence>
<dbReference type="CDD" id="cd00190">
    <property type="entry name" value="Tryp_SPc"/>
    <property type="match status" value="1"/>
</dbReference>
<dbReference type="GO" id="GO:0006508">
    <property type="term" value="P:proteolysis"/>
    <property type="evidence" value="ECO:0007669"/>
    <property type="project" value="UniProtKB-KW"/>
</dbReference>
<dbReference type="RefSeq" id="XP_017028117.1">
    <property type="nucleotide sequence ID" value="XM_017172628.3"/>
</dbReference>
<sequence>MGAIVNRAKPYQALSAQSSYKSGLAMDRRLSFFPAMKLFLLTLSVACALVAATPANRTSLLPQVTISETPEGRIVLGYPAPEGKAPYIVGLLIRTDGSNGAAVGAGTIIANNWVLTAAHCLTTDSVDIHYGSNWGWNGAFSHNVRRDNFISHPDWPSQAGKDIGLIRTPHVDFNNLVNKIPLPSFSEENERFQDTWCVACGWGGMDNGDLADWLQCIDVQIISNSECESAYGSVSGNDMCTRQSDGRSVCGGDSGGPLVTHDNARLVGVITFASVGCHNGPSGYTRVTDYLGWIRDHTGISY</sequence>
<dbReference type="GO" id="GO:0004252">
    <property type="term" value="F:serine-type endopeptidase activity"/>
    <property type="evidence" value="ECO:0007669"/>
    <property type="project" value="InterPro"/>
</dbReference>
<keyword evidence="5 8" id="KW-0720">Serine protease</keyword>
<dbReference type="PANTHER" id="PTHR24276">
    <property type="entry name" value="POLYSERASE-RELATED"/>
    <property type="match status" value="1"/>
</dbReference>
<gene>
    <name evidence="11" type="primary">LOC108078682</name>
</gene>
<evidence type="ECO:0000313" key="11">
    <source>
        <dbReference type="RefSeq" id="XP_017028117.1"/>
    </source>
</evidence>
<dbReference type="PROSITE" id="PS50240">
    <property type="entry name" value="TRYPSIN_DOM"/>
    <property type="match status" value="1"/>
</dbReference>
<keyword evidence="7" id="KW-1015">Disulfide bond</keyword>
<protein>
    <submittedName>
        <fullName evidence="11">Serine protease 1-like</fullName>
    </submittedName>
</protein>
<dbReference type="FunFam" id="2.40.10.10:FF:000164">
    <property type="entry name" value="Jonah 66Cii"/>
    <property type="match status" value="1"/>
</dbReference>
<dbReference type="PRINTS" id="PR00722">
    <property type="entry name" value="CHYMOTRYPSIN"/>
</dbReference>
<comment type="similarity">
    <text evidence="1">Belongs to the peptidase S1 family.</text>
</comment>
<dbReference type="Gene3D" id="2.40.10.10">
    <property type="entry name" value="Trypsin-like serine proteases"/>
    <property type="match status" value="2"/>
</dbReference>
<keyword evidence="3" id="KW-0732">Signal</keyword>
<keyword evidence="6" id="KW-0865">Zymogen</keyword>
<evidence type="ECO:0000256" key="3">
    <source>
        <dbReference type="ARBA" id="ARBA00022729"/>
    </source>
</evidence>
<dbReference type="InterPro" id="IPR043504">
    <property type="entry name" value="Peptidase_S1_PA_chymotrypsin"/>
</dbReference>
<dbReference type="Proteomes" id="UP001652661">
    <property type="component" value="Chromosome 3L"/>
</dbReference>
<organism evidence="10 11">
    <name type="scientific">Drosophila kikkawai</name>
    <name type="common">Fruit fly</name>
    <dbReference type="NCBI Taxonomy" id="30033"/>
    <lineage>
        <taxon>Eukaryota</taxon>
        <taxon>Metazoa</taxon>
        <taxon>Ecdysozoa</taxon>
        <taxon>Arthropoda</taxon>
        <taxon>Hexapoda</taxon>
        <taxon>Insecta</taxon>
        <taxon>Pterygota</taxon>
        <taxon>Neoptera</taxon>
        <taxon>Endopterygota</taxon>
        <taxon>Diptera</taxon>
        <taxon>Brachycera</taxon>
        <taxon>Muscomorpha</taxon>
        <taxon>Ephydroidea</taxon>
        <taxon>Drosophilidae</taxon>
        <taxon>Drosophila</taxon>
        <taxon>Sophophora</taxon>
    </lineage>
</organism>
<keyword evidence="2 8" id="KW-0645">Protease</keyword>
<dbReference type="PROSITE" id="PS00135">
    <property type="entry name" value="TRYPSIN_SER"/>
    <property type="match status" value="1"/>
</dbReference>
<dbReference type="InterPro" id="IPR001314">
    <property type="entry name" value="Peptidase_S1A"/>
</dbReference>
<dbReference type="InterPro" id="IPR009003">
    <property type="entry name" value="Peptidase_S1_PA"/>
</dbReference>
<evidence type="ECO:0000313" key="10">
    <source>
        <dbReference type="Proteomes" id="UP001652661"/>
    </source>
</evidence>
<dbReference type="InterPro" id="IPR033116">
    <property type="entry name" value="TRYPSIN_SER"/>
</dbReference>
<dbReference type="PROSITE" id="PS00134">
    <property type="entry name" value="TRYPSIN_HIS"/>
    <property type="match status" value="1"/>
</dbReference>
<keyword evidence="4 8" id="KW-0378">Hydrolase</keyword>
<accession>A0A6P4IGN5</accession>
<dbReference type="Pfam" id="PF00089">
    <property type="entry name" value="Trypsin"/>
    <property type="match status" value="1"/>
</dbReference>
<dbReference type="InterPro" id="IPR001254">
    <property type="entry name" value="Trypsin_dom"/>
</dbReference>
<dbReference type="InterPro" id="IPR050430">
    <property type="entry name" value="Peptidase_S1"/>
</dbReference>
<keyword evidence="10" id="KW-1185">Reference proteome</keyword>
<dbReference type="SUPFAM" id="SSF50494">
    <property type="entry name" value="Trypsin-like serine proteases"/>
    <property type="match status" value="1"/>
</dbReference>